<keyword evidence="2" id="KW-1185">Reference proteome</keyword>
<dbReference type="Proteomes" id="UP001213039">
    <property type="component" value="Chromosome"/>
</dbReference>
<reference evidence="1" key="1">
    <citation type="submission" date="2022-12" db="EMBL/GenBank/DDBJ databases">
        <authorList>
            <consortium name="Asia Pacific Centre for Animal Health"/>
            <person name="Klose S.M."/>
            <person name="Legione A.R."/>
            <person name="Monotti I."/>
            <person name="Bushell R."/>
            <person name="Marenda M.S."/>
            <person name="Sugiyama T."/>
            <person name="Browning G.F."/>
            <person name="Vaz P.K."/>
        </authorList>
    </citation>
    <scope>NUCLEOTIDE SEQUENCE</scope>
    <source>
        <strain evidence="1">Felid995</strain>
    </source>
</reference>
<evidence type="ECO:0000313" key="1">
    <source>
        <dbReference type="EMBL" id="WBP83851.1"/>
    </source>
</evidence>
<dbReference type="EMBL" id="CP114370">
    <property type="protein sequence ID" value="WBP83851.1"/>
    <property type="molecule type" value="Genomic_DNA"/>
</dbReference>
<sequence>MKKSVIFVIDLINGFAKNGALYDKRIKDIIPDVKDIIDKSDSEVHFVCDAHSKDDIEMEQYPSHCIKGTEESEIVDELRFHVKSDRSNVTFKTTTNGFFVVKKSYLRQFDEFILTGCCTDICIMQFGLSLKTWLNKNRLNKDVIIYKEGVQTFDSKDHNGDLMHKFALDVMKNAGIKIRSWKNK</sequence>
<proteinExistence type="predicted"/>
<organism evidence="1 2">
    <name type="scientific">Mycoplasmopsis edwardii</name>
    <dbReference type="NCBI Taxonomy" id="53558"/>
    <lineage>
        <taxon>Bacteria</taxon>
        <taxon>Bacillati</taxon>
        <taxon>Mycoplasmatota</taxon>
        <taxon>Mycoplasmoidales</taxon>
        <taxon>Metamycoplasmataceae</taxon>
        <taxon>Mycoplasmopsis</taxon>
    </lineage>
</organism>
<keyword evidence="1" id="KW-0378">Hydrolase</keyword>
<protein>
    <submittedName>
        <fullName evidence="1">Cysteine hydrolase</fullName>
    </submittedName>
</protein>
<name>A0ACD4PGU0_9BACT</name>
<accession>A0ACD4PGU0</accession>
<gene>
    <name evidence="1" type="ORF">Me_995_000476</name>
</gene>
<evidence type="ECO:0000313" key="2">
    <source>
        <dbReference type="Proteomes" id="UP001213039"/>
    </source>
</evidence>